<dbReference type="InterPro" id="IPR023696">
    <property type="entry name" value="Ureohydrolase_dom_sf"/>
</dbReference>
<evidence type="ECO:0000256" key="1">
    <source>
        <dbReference type="ARBA" id="ARBA00005947"/>
    </source>
</evidence>
<sequence length="299" mass="32719">MRVFHCDQYAVPLPPGHRFPMEKYRLLRELLLERGVLSPGQLQPSAPISRTDLERVHTPRYLDALWTGTLSEAELRRLGFPWSENLLVRSCASVGGTVGAARAALEDGISGNLAGGTHHAFPDHGEGYCVFNDIAVAIRVLQAERRIQRAVVVDLDVHQGNGTAAVFQGDDSVFTFSIHGEHNFPFRKQRSSRDVGLPDGVNDSAYLDVLVTHLPEVLEAAGADILFYQAGVDPLAEDSLGRLSLTHSGMRERDRFVLQAAWHRGLPIVLTLGGGYAKPITATLEAHVGTYETAHSVCR</sequence>
<name>A0A084SEL9_9BACT</name>
<dbReference type="InterPro" id="IPR037138">
    <property type="entry name" value="His_deacetylse_dom_sf"/>
</dbReference>
<dbReference type="InterPro" id="IPR000286">
    <property type="entry name" value="HDACs"/>
</dbReference>
<evidence type="ECO:0000256" key="2">
    <source>
        <dbReference type="ARBA" id="ARBA00022801"/>
    </source>
</evidence>
<dbReference type="InterPro" id="IPR044150">
    <property type="entry name" value="HDAC_classIV"/>
</dbReference>
<dbReference type="Proteomes" id="UP000028547">
    <property type="component" value="Unassembled WGS sequence"/>
</dbReference>
<comment type="similarity">
    <text evidence="1">Belongs to the histone deacetylase family.</text>
</comment>
<evidence type="ECO:0000259" key="3">
    <source>
        <dbReference type="Pfam" id="PF00850"/>
    </source>
</evidence>
<dbReference type="RefSeq" id="WP_043414433.1">
    <property type="nucleotide sequence ID" value="NZ_JPMI01000423.1"/>
</dbReference>
<dbReference type="AlphaFoldDB" id="A0A084SEL9"/>
<dbReference type="PRINTS" id="PR01270">
    <property type="entry name" value="HDASUPER"/>
</dbReference>
<dbReference type="InterPro" id="IPR023801">
    <property type="entry name" value="His_deacetylse_dom"/>
</dbReference>
<dbReference type="EMBL" id="JPMI01000423">
    <property type="protein sequence ID" value="KFA86904.1"/>
    <property type="molecule type" value="Genomic_DNA"/>
</dbReference>
<dbReference type="GO" id="GO:0040029">
    <property type="term" value="P:epigenetic regulation of gene expression"/>
    <property type="evidence" value="ECO:0007669"/>
    <property type="project" value="TreeGrafter"/>
</dbReference>
<reference evidence="4 5" key="1">
    <citation type="submission" date="2014-07" db="EMBL/GenBank/DDBJ databases">
        <title>Draft Genome Sequence of Gephyronic Acid Producer, Cystobacter violaceus Strain Cb vi76.</title>
        <authorList>
            <person name="Stevens D.C."/>
            <person name="Young J."/>
            <person name="Carmichael R."/>
            <person name="Tan J."/>
            <person name="Taylor R.E."/>
        </authorList>
    </citation>
    <scope>NUCLEOTIDE SEQUENCE [LARGE SCALE GENOMIC DNA]</scope>
    <source>
        <strain evidence="4 5">Cb vi76</strain>
    </source>
</reference>
<dbReference type="GO" id="GO:0016787">
    <property type="term" value="F:hydrolase activity"/>
    <property type="evidence" value="ECO:0007669"/>
    <property type="project" value="UniProtKB-KW"/>
</dbReference>
<dbReference type="SUPFAM" id="SSF52768">
    <property type="entry name" value="Arginase/deacetylase"/>
    <property type="match status" value="1"/>
</dbReference>
<proteinExistence type="inferred from homology"/>
<organism evidence="4 5">
    <name type="scientific">Archangium violaceum Cb vi76</name>
    <dbReference type="NCBI Taxonomy" id="1406225"/>
    <lineage>
        <taxon>Bacteria</taxon>
        <taxon>Pseudomonadati</taxon>
        <taxon>Myxococcota</taxon>
        <taxon>Myxococcia</taxon>
        <taxon>Myxococcales</taxon>
        <taxon>Cystobacterineae</taxon>
        <taxon>Archangiaceae</taxon>
        <taxon>Archangium</taxon>
    </lineage>
</organism>
<dbReference type="Gene3D" id="3.40.800.20">
    <property type="entry name" value="Histone deacetylase domain"/>
    <property type="match status" value="1"/>
</dbReference>
<keyword evidence="2" id="KW-0378">Hydrolase</keyword>
<evidence type="ECO:0000313" key="4">
    <source>
        <dbReference type="EMBL" id="KFA86904.1"/>
    </source>
</evidence>
<dbReference type="PANTHER" id="PTHR10625">
    <property type="entry name" value="HISTONE DEACETYLASE HDAC1-RELATED"/>
    <property type="match status" value="1"/>
</dbReference>
<comment type="caution">
    <text evidence="4">The sequence shown here is derived from an EMBL/GenBank/DDBJ whole genome shotgun (WGS) entry which is preliminary data.</text>
</comment>
<dbReference type="Pfam" id="PF00850">
    <property type="entry name" value="Hist_deacetyl"/>
    <property type="match status" value="1"/>
</dbReference>
<dbReference type="GO" id="GO:0004407">
    <property type="term" value="F:histone deacetylase activity"/>
    <property type="evidence" value="ECO:0007669"/>
    <property type="project" value="InterPro"/>
</dbReference>
<protein>
    <submittedName>
        <fullName evidence="4">Deacetylase</fullName>
    </submittedName>
</protein>
<gene>
    <name evidence="4" type="ORF">Q664_51950</name>
</gene>
<dbReference type="CDD" id="cd09993">
    <property type="entry name" value="HDAC_classIV"/>
    <property type="match status" value="1"/>
</dbReference>
<accession>A0A084SEL9</accession>
<feature type="domain" description="Histone deacetylase" evidence="3">
    <location>
        <begin position="17"/>
        <end position="283"/>
    </location>
</feature>
<evidence type="ECO:0000313" key="5">
    <source>
        <dbReference type="Proteomes" id="UP000028547"/>
    </source>
</evidence>
<dbReference type="PANTHER" id="PTHR10625:SF19">
    <property type="entry name" value="HISTONE DEACETYLASE 12"/>
    <property type="match status" value="1"/>
</dbReference>